<feature type="domain" description="PNPLA" evidence="5">
    <location>
        <begin position="7"/>
        <end position="167"/>
    </location>
</feature>
<keyword evidence="1 4" id="KW-0378">Hydrolase</keyword>
<dbReference type="GO" id="GO:0016787">
    <property type="term" value="F:hydrolase activity"/>
    <property type="evidence" value="ECO:0007669"/>
    <property type="project" value="UniProtKB-UniRule"/>
</dbReference>
<dbReference type="Proteomes" id="UP000585681">
    <property type="component" value="Unassembled WGS sequence"/>
</dbReference>
<dbReference type="InterPro" id="IPR002641">
    <property type="entry name" value="PNPLA_dom"/>
</dbReference>
<dbReference type="RefSeq" id="WP_054538702.1">
    <property type="nucleotide sequence ID" value="NZ_JACIEQ010000002.1"/>
</dbReference>
<dbReference type="GO" id="GO:0016042">
    <property type="term" value="P:lipid catabolic process"/>
    <property type="evidence" value="ECO:0007669"/>
    <property type="project" value="UniProtKB-UniRule"/>
</dbReference>
<feature type="short sequence motif" description="GXSXG" evidence="4">
    <location>
        <begin position="38"/>
        <end position="42"/>
    </location>
</feature>
<keyword evidence="2 4" id="KW-0442">Lipid degradation</keyword>
<dbReference type="PANTHER" id="PTHR14226:SF76">
    <property type="entry name" value="NTE FAMILY PROTEIN RSSA"/>
    <property type="match status" value="1"/>
</dbReference>
<dbReference type="PANTHER" id="PTHR14226">
    <property type="entry name" value="NEUROPATHY TARGET ESTERASE/SWISS CHEESE D.MELANOGASTER"/>
    <property type="match status" value="1"/>
</dbReference>
<feature type="active site" description="Proton acceptor" evidence="4">
    <location>
        <position position="154"/>
    </location>
</feature>
<evidence type="ECO:0000256" key="4">
    <source>
        <dbReference type="PROSITE-ProRule" id="PRU01161"/>
    </source>
</evidence>
<feature type="active site" description="Nucleophile" evidence="4">
    <location>
        <position position="40"/>
    </location>
</feature>
<evidence type="ECO:0000256" key="1">
    <source>
        <dbReference type="ARBA" id="ARBA00022801"/>
    </source>
</evidence>
<keyword evidence="3 4" id="KW-0443">Lipid metabolism</keyword>
<evidence type="ECO:0000256" key="3">
    <source>
        <dbReference type="ARBA" id="ARBA00023098"/>
    </source>
</evidence>
<reference evidence="6" key="1">
    <citation type="submission" date="2020-08" db="EMBL/GenBank/DDBJ databases">
        <title>Genomic Encyclopedia of Type Strains, Phase IV (KMG-IV): sequencing the most valuable type-strain genomes for metagenomic binning, comparative biology and taxonomic classification.</title>
        <authorList>
            <person name="Goeker M."/>
        </authorList>
    </citation>
    <scope>NUCLEOTIDE SEQUENCE [LARGE SCALE GENOMIC DNA]</scope>
    <source>
        <strain evidence="6">DSM 105040</strain>
    </source>
</reference>
<dbReference type="Gene3D" id="3.40.1090.10">
    <property type="entry name" value="Cytosolic phospholipase A2 catalytic domain"/>
    <property type="match status" value="2"/>
</dbReference>
<organism evidence="6 7">
    <name type="scientific">Actibacterium naphthalenivorans</name>
    <dbReference type="NCBI Taxonomy" id="1614693"/>
    <lineage>
        <taxon>Bacteria</taxon>
        <taxon>Pseudomonadati</taxon>
        <taxon>Pseudomonadota</taxon>
        <taxon>Alphaproteobacteria</taxon>
        <taxon>Rhodobacterales</taxon>
        <taxon>Roseobacteraceae</taxon>
        <taxon>Actibacterium</taxon>
    </lineage>
</organism>
<name>A0A840CGQ3_9RHOB</name>
<evidence type="ECO:0000313" key="7">
    <source>
        <dbReference type="Proteomes" id="UP000585681"/>
    </source>
</evidence>
<comment type="caution">
    <text evidence="6">The sequence shown here is derived from an EMBL/GenBank/DDBJ whole genome shotgun (WGS) entry which is preliminary data.</text>
</comment>
<dbReference type="Pfam" id="PF01734">
    <property type="entry name" value="Patatin"/>
    <property type="match status" value="1"/>
</dbReference>
<keyword evidence="7" id="KW-1185">Reference proteome</keyword>
<evidence type="ECO:0000259" key="5">
    <source>
        <dbReference type="PROSITE" id="PS51635"/>
    </source>
</evidence>
<dbReference type="AlphaFoldDB" id="A0A840CGQ3"/>
<gene>
    <name evidence="6" type="ORF">GGR17_001795</name>
</gene>
<dbReference type="SUPFAM" id="SSF52151">
    <property type="entry name" value="FabD/lysophospholipase-like"/>
    <property type="match status" value="1"/>
</dbReference>
<evidence type="ECO:0000313" key="6">
    <source>
        <dbReference type="EMBL" id="MBB4021986.1"/>
    </source>
</evidence>
<protein>
    <submittedName>
        <fullName evidence="6">NTE family protein</fullName>
    </submittedName>
</protein>
<accession>A0A840CGQ3</accession>
<evidence type="ECO:0000256" key="2">
    <source>
        <dbReference type="ARBA" id="ARBA00022963"/>
    </source>
</evidence>
<dbReference type="PROSITE" id="PS51635">
    <property type="entry name" value="PNPLA"/>
    <property type="match status" value="1"/>
</dbReference>
<dbReference type="InterPro" id="IPR016035">
    <property type="entry name" value="Acyl_Trfase/lysoPLipase"/>
</dbReference>
<comment type="caution">
    <text evidence="4">Lacks conserved residue(s) required for the propagation of feature annotation.</text>
</comment>
<dbReference type="EMBL" id="JACIEQ010000002">
    <property type="protein sequence ID" value="MBB4021986.1"/>
    <property type="molecule type" value="Genomic_DNA"/>
</dbReference>
<sequence length="299" mass="31949">MAVKLGLALGSGGARGWCHIGVLRALEEESLAPDMICGASMGSLVGAAYVSGVLDPLEDFARSISQVTVARMLDVNIASGGLIEGKSIDRKLRSLGFKPSFSDLDKPFLAVASDLYAGCEVWLREGDLVKAVRASIGIPGILSPVWHQERWLLDGGMSNPVPVSGCRALGAHITIAVNPNSRVFTPTRAAEEIVDGPEFGLETLIDAAPVALKPALKSYLAPKKKSRRKPPGYMDVLTNSINFMTDQIRRSRLAGDPPNIMVDLNLGHMSILDFGNAAEAIDQGYAAMKEKIPLLRSMI</sequence>
<proteinExistence type="predicted"/>
<feature type="short sequence motif" description="DGA/G" evidence="4">
    <location>
        <begin position="154"/>
        <end position="156"/>
    </location>
</feature>
<dbReference type="InterPro" id="IPR050301">
    <property type="entry name" value="NTE"/>
</dbReference>